<feature type="compositionally biased region" description="Pro residues" evidence="4">
    <location>
        <begin position="498"/>
        <end position="516"/>
    </location>
</feature>
<dbReference type="OrthoDB" id="338531at2759"/>
<dbReference type="AlphaFoldDB" id="A0A7J7KF70"/>
<dbReference type="Proteomes" id="UP000593567">
    <property type="component" value="Unassembled WGS sequence"/>
</dbReference>
<dbReference type="PANTHER" id="PTHR22970:SF14">
    <property type="entry name" value="AT-RICH INTERACTIVE DOMAIN-CONTAINING PROTEIN 2"/>
    <property type="match status" value="1"/>
</dbReference>
<dbReference type="PROSITE" id="PS51011">
    <property type="entry name" value="ARID"/>
    <property type="match status" value="1"/>
</dbReference>
<feature type="domain" description="ARID" evidence="5">
    <location>
        <begin position="17"/>
        <end position="110"/>
    </location>
</feature>
<feature type="region of interest" description="Disordered" evidence="4">
    <location>
        <begin position="454"/>
        <end position="551"/>
    </location>
</feature>
<keyword evidence="7" id="KW-1185">Reference proteome</keyword>
<comment type="caution">
    <text evidence="6">The sequence shown here is derived from an EMBL/GenBank/DDBJ whole genome shotgun (WGS) entry which is preliminary data.</text>
</comment>
<dbReference type="InterPro" id="IPR001606">
    <property type="entry name" value="ARID_dom"/>
</dbReference>
<proteinExistence type="predicted"/>
<dbReference type="GO" id="GO:0003677">
    <property type="term" value="F:DNA binding"/>
    <property type="evidence" value="ECO:0007669"/>
    <property type="project" value="InterPro"/>
</dbReference>
<dbReference type="SUPFAM" id="SSF46774">
    <property type="entry name" value="ARID-like"/>
    <property type="match status" value="1"/>
</dbReference>
<accession>A0A7J7KF70</accession>
<feature type="compositionally biased region" description="Polar residues" evidence="4">
    <location>
        <begin position="617"/>
        <end position="626"/>
    </location>
</feature>
<protein>
    <submittedName>
        <fullName evidence="6">ARID2</fullName>
    </submittedName>
</protein>
<feature type="compositionally biased region" description="Low complexity" evidence="4">
    <location>
        <begin position="678"/>
        <end position="691"/>
    </location>
</feature>
<feature type="region of interest" description="Disordered" evidence="4">
    <location>
        <begin position="670"/>
        <end position="712"/>
    </location>
</feature>
<feature type="region of interest" description="Disordered" evidence="4">
    <location>
        <begin position="771"/>
        <end position="868"/>
    </location>
</feature>
<dbReference type="Gene3D" id="1.10.150.60">
    <property type="entry name" value="ARID DNA-binding domain"/>
    <property type="match status" value="1"/>
</dbReference>
<evidence type="ECO:0000256" key="4">
    <source>
        <dbReference type="SAM" id="MobiDB-lite"/>
    </source>
</evidence>
<gene>
    <name evidence="6" type="ORF">EB796_004756</name>
</gene>
<evidence type="ECO:0000259" key="5">
    <source>
        <dbReference type="PROSITE" id="PS51011"/>
    </source>
</evidence>
<evidence type="ECO:0000256" key="1">
    <source>
        <dbReference type="ARBA" id="ARBA00023015"/>
    </source>
</evidence>
<organism evidence="6 7">
    <name type="scientific">Bugula neritina</name>
    <name type="common">Brown bryozoan</name>
    <name type="synonym">Sertularia neritina</name>
    <dbReference type="NCBI Taxonomy" id="10212"/>
    <lineage>
        <taxon>Eukaryota</taxon>
        <taxon>Metazoa</taxon>
        <taxon>Spiralia</taxon>
        <taxon>Lophotrochozoa</taxon>
        <taxon>Bryozoa</taxon>
        <taxon>Gymnolaemata</taxon>
        <taxon>Cheilostomatida</taxon>
        <taxon>Flustrina</taxon>
        <taxon>Buguloidea</taxon>
        <taxon>Bugulidae</taxon>
        <taxon>Bugula</taxon>
    </lineage>
</organism>
<dbReference type="EMBL" id="VXIV02000646">
    <property type="protein sequence ID" value="KAF6036937.1"/>
    <property type="molecule type" value="Genomic_DNA"/>
</dbReference>
<feature type="compositionally biased region" description="Low complexity" evidence="4">
    <location>
        <begin position="820"/>
        <end position="833"/>
    </location>
</feature>
<keyword evidence="3" id="KW-0539">Nucleus</keyword>
<dbReference type="Pfam" id="PF01388">
    <property type="entry name" value="ARID"/>
    <property type="match status" value="1"/>
</dbReference>
<dbReference type="PANTHER" id="PTHR22970">
    <property type="entry name" value="AT-RICH INTERACTIVE DOMAIN-CONTAINING PROTEIN 2"/>
    <property type="match status" value="1"/>
</dbReference>
<name>A0A7J7KF70_BUGNE</name>
<feature type="region of interest" description="Disordered" evidence="4">
    <location>
        <begin position="612"/>
        <end position="637"/>
    </location>
</feature>
<feature type="compositionally biased region" description="Polar residues" evidence="4">
    <location>
        <begin position="838"/>
        <end position="868"/>
    </location>
</feature>
<sequence length="868" mass="96180">MTSEPDKYMGRDVYTYTQEKERFQKELFQFHSGRRTHFLDLPTVNGKPVDLYRLYLMVTKHGGFHKVCDKNLWHLIPVEYFHFSRSCANAELYLKQTYMRYLYLFERVFIHGDDPDHPDDEDSTSRGARSGRILVHQVPMSYNFRLHNVHYNDRAHLGLSTNMARENKYERLEKSLLSGLPNEVDFAINVCCLMSVESPNSIKLLRHRNLIDLLLAHVGLFSHSSSLKPLYFCEWFPKTNRNFTQFWYESLDCDELDLGSNLQDLISCSEHRVQDEECYISQKRRKAGSAVLHLGRDHIGSDSVYCRVHQVSNIIRNLSFDAANAVALSESPLVFNFTLLCCHSSYPQLKRNGMDLLANISKKYILPAIHESSTQLVIRSVYKWIQSTDKLELVNAHCRVLDALYYLSEIGEGPCESIAGVRYSIDFLFNLITVETQSFGESALGGIIVRDHGVPSQSQAHQPPRPHSRPIGTMMGPPAAPSTSRPLSRTHQGQPMHALPPRPVTPPAAVTPPPPHAAALQRSPQSQAPFSPHYRPGSPSSVRPGLLPPQKHILPATPQNLASMSPEQVACNWLRANYEPYPGLCCVKKVFPYSELVPSGVESQLQGIRWKPPQHLQPASTPSLRPTNPLPPAYNSQHMLASGNAAVMPPRVSSPSSQPTDVMLRSMLLGEPVDRPRSNSSTSSTLSTKAKSSSHKSGRRGGLASNSTSQDQGLLETRLYPLSPRPAQWSCRYSVCSVGSLSLHTVCGTAEKVESFVNGASLAKIERVENPLPVSTTPSSKSNQKSSKKLRHDVTPCLPSDASPTDNPDGKQNGVLAAGNDHSSNDSISNSGDKCSGENMNTADSSSQSTKLGDSKGVEQTTPRGGES</sequence>
<evidence type="ECO:0000256" key="2">
    <source>
        <dbReference type="ARBA" id="ARBA00023163"/>
    </source>
</evidence>
<evidence type="ECO:0000256" key="3">
    <source>
        <dbReference type="ARBA" id="ARBA00023242"/>
    </source>
</evidence>
<keyword evidence="1" id="KW-0805">Transcription regulation</keyword>
<keyword evidence="2" id="KW-0804">Transcription</keyword>
<reference evidence="6" key="1">
    <citation type="submission" date="2020-06" db="EMBL/GenBank/DDBJ databases">
        <title>Draft genome of Bugula neritina, a colonial animal packing powerful symbionts and potential medicines.</title>
        <authorList>
            <person name="Rayko M."/>
        </authorList>
    </citation>
    <scope>NUCLEOTIDE SEQUENCE [LARGE SCALE GENOMIC DNA]</scope>
    <source>
        <strain evidence="6">Kwan_BN1</strain>
    </source>
</reference>
<dbReference type="InterPro" id="IPR036431">
    <property type="entry name" value="ARID_dom_sf"/>
</dbReference>
<evidence type="ECO:0000313" key="7">
    <source>
        <dbReference type="Proteomes" id="UP000593567"/>
    </source>
</evidence>
<dbReference type="InterPro" id="IPR052406">
    <property type="entry name" value="Chromatin_Remodeling_Comp"/>
</dbReference>
<feature type="compositionally biased region" description="Polar residues" evidence="4">
    <location>
        <begin position="481"/>
        <end position="493"/>
    </location>
</feature>
<dbReference type="SMART" id="SM00501">
    <property type="entry name" value="BRIGHT"/>
    <property type="match status" value="1"/>
</dbReference>
<evidence type="ECO:0000313" key="6">
    <source>
        <dbReference type="EMBL" id="KAF6036937.1"/>
    </source>
</evidence>
<dbReference type="SMART" id="SM01014">
    <property type="entry name" value="ARID"/>
    <property type="match status" value="1"/>
</dbReference>